<evidence type="ECO:0000256" key="2">
    <source>
        <dbReference type="ARBA" id="ARBA00001958"/>
    </source>
</evidence>
<evidence type="ECO:0000256" key="6">
    <source>
        <dbReference type="ARBA" id="ARBA00022679"/>
    </source>
</evidence>
<dbReference type="NCBIfam" id="TIGR01064">
    <property type="entry name" value="pyruv_kin"/>
    <property type="match status" value="1"/>
</dbReference>
<dbReference type="SUPFAM" id="SSF51621">
    <property type="entry name" value="Phosphoenolpyruvate/pyruvate domain"/>
    <property type="match status" value="1"/>
</dbReference>
<feature type="domain" description="Pyruvate kinase C-terminal" evidence="17">
    <location>
        <begin position="461"/>
        <end position="558"/>
    </location>
</feature>
<evidence type="ECO:0000313" key="18">
    <source>
        <dbReference type="EMBL" id="CAI8050750.1"/>
    </source>
</evidence>
<name>A0AA35TLZ5_GEOBA</name>
<comment type="caution">
    <text evidence="18">The sequence shown here is derived from an EMBL/GenBank/DDBJ whole genome shotgun (WGS) entry which is preliminary data.</text>
</comment>
<reference evidence="18" key="1">
    <citation type="submission" date="2023-03" db="EMBL/GenBank/DDBJ databases">
        <authorList>
            <person name="Steffen K."/>
            <person name="Cardenas P."/>
        </authorList>
    </citation>
    <scope>NUCLEOTIDE SEQUENCE</scope>
</reference>
<dbReference type="NCBIfam" id="NF004491">
    <property type="entry name" value="PRK05826.1"/>
    <property type="match status" value="1"/>
</dbReference>
<feature type="domain" description="Pyruvate kinase barrel" evidence="16">
    <location>
        <begin position="98"/>
        <end position="425"/>
    </location>
</feature>
<evidence type="ECO:0000256" key="8">
    <source>
        <dbReference type="ARBA" id="ARBA00022741"/>
    </source>
</evidence>
<dbReference type="EMBL" id="CASHTH010003884">
    <property type="protein sequence ID" value="CAI8050750.1"/>
    <property type="molecule type" value="Genomic_DNA"/>
</dbReference>
<dbReference type="Proteomes" id="UP001174909">
    <property type="component" value="Unassembled WGS sequence"/>
</dbReference>
<feature type="region of interest" description="Disordered" evidence="15">
    <location>
        <begin position="1"/>
        <end position="29"/>
    </location>
</feature>
<comment type="pathway">
    <text evidence="3 14">Carbohydrate degradation; glycolysis; pyruvate from D-glyceraldehyde 3-phosphate: step 5/5.</text>
</comment>
<evidence type="ECO:0000256" key="10">
    <source>
        <dbReference type="ARBA" id="ARBA00022840"/>
    </source>
</evidence>
<keyword evidence="19" id="KW-1185">Reference proteome</keyword>
<accession>A0AA35TLZ5</accession>
<dbReference type="EC" id="2.7.1.40" evidence="5 14"/>
<keyword evidence="12 14" id="KW-0324">Glycolysis</keyword>
<evidence type="ECO:0000256" key="11">
    <source>
        <dbReference type="ARBA" id="ARBA00022842"/>
    </source>
</evidence>
<keyword evidence="10" id="KW-0067">ATP-binding</keyword>
<evidence type="ECO:0000256" key="12">
    <source>
        <dbReference type="ARBA" id="ARBA00023152"/>
    </source>
</evidence>
<evidence type="ECO:0000256" key="4">
    <source>
        <dbReference type="ARBA" id="ARBA00008663"/>
    </source>
</evidence>
<dbReference type="GO" id="GO:0016301">
    <property type="term" value="F:kinase activity"/>
    <property type="evidence" value="ECO:0007669"/>
    <property type="project" value="UniProtKB-KW"/>
</dbReference>
<keyword evidence="11 14" id="KW-0460">Magnesium</keyword>
<keyword evidence="6 14" id="KW-0808">Transferase</keyword>
<dbReference type="GO" id="GO:0004743">
    <property type="term" value="F:pyruvate kinase activity"/>
    <property type="evidence" value="ECO:0007669"/>
    <property type="project" value="UniProtKB-EC"/>
</dbReference>
<keyword evidence="13 18" id="KW-0670">Pyruvate</keyword>
<dbReference type="Pfam" id="PF02887">
    <property type="entry name" value="PK_C"/>
    <property type="match status" value="1"/>
</dbReference>
<dbReference type="PROSITE" id="PS00110">
    <property type="entry name" value="PYRUVATE_KINASE"/>
    <property type="match status" value="1"/>
</dbReference>
<evidence type="ECO:0000256" key="7">
    <source>
        <dbReference type="ARBA" id="ARBA00022723"/>
    </source>
</evidence>
<evidence type="ECO:0000256" key="14">
    <source>
        <dbReference type="RuleBase" id="RU000504"/>
    </source>
</evidence>
<comment type="cofactor">
    <cofactor evidence="2">
        <name>K(+)</name>
        <dbReference type="ChEBI" id="CHEBI:29103"/>
    </cofactor>
</comment>
<evidence type="ECO:0000259" key="17">
    <source>
        <dbReference type="Pfam" id="PF02887"/>
    </source>
</evidence>
<dbReference type="InterPro" id="IPR040442">
    <property type="entry name" value="Pyrv_kinase-like_dom_sf"/>
</dbReference>
<dbReference type="Gene3D" id="3.20.20.60">
    <property type="entry name" value="Phosphoenolpyruvate-binding domains"/>
    <property type="match status" value="1"/>
</dbReference>
<dbReference type="Gene3D" id="2.40.33.10">
    <property type="entry name" value="PK beta-barrel domain-like"/>
    <property type="match status" value="1"/>
</dbReference>
<dbReference type="InterPro" id="IPR036918">
    <property type="entry name" value="Pyrv_Knase_C_sf"/>
</dbReference>
<dbReference type="SUPFAM" id="SSF52935">
    <property type="entry name" value="PK C-terminal domain-like"/>
    <property type="match status" value="1"/>
</dbReference>
<dbReference type="InterPro" id="IPR015793">
    <property type="entry name" value="Pyrv_Knase_brl"/>
</dbReference>
<evidence type="ECO:0000256" key="15">
    <source>
        <dbReference type="SAM" id="MobiDB-lite"/>
    </source>
</evidence>
<dbReference type="Gene3D" id="3.40.1380.20">
    <property type="entry name" value="Pyruvate kinase, C-terminal domain"/>
    <property type="match status" value="1"/>
</dbReference>
<gene>
    <name evidence="18" type="ORF">GBAR_LOCUS27833</name>
</gene>
<dbReference type="InterPro" id="IPR015795">
    <property type="entry name" value="Pyrv_Knase_C"/>
</dbReference>
<comment type="cofactor">
    <cofactor evidence="1">
        <name>Mg(2+)</name>
        <dbReference type="ChEBI" id="CHEBI:18420"/>
    </cofactor>
</comment>
<dbReference type="SUPFAM" id="SSF50800">
    <property type="entry name" value="PK beta-barrel domain-like"/>
    <property type="match status" value="1"/>
</dbReference>
<evidence type="ECO:0000256" key="5">
    <source>
        <dbReference type="ARBA" id="ARBA00012142"/>
    </source>
</evidence>
<comment type="similarity">
    <text evidence="4 14">Belongs to the pyruvate kinase family.</text>
</comment>
<dbReference type="InterPro" id="IPR015806">
    <property type="entry name" value="Pyrv_Knase_insert_dom_sf"/>
</dbReference>
<dbReference type="NCBIfam" id="NF004978">
    <property type="entry name" value="PRK06354.1"/>
    <property type="match status" value="1"/>
</dbReference>
<dbReference type="AlphaFoldDB" id="A0AA35TLZ5"/>
<evidence type="ECO:0000256" key="9">
    <source>
        <dbReference type="ARBA" id="ARBA00022777"/>
    </source>
</evidence>
<keyword evidence="9 14" id="KW-0418">Kinase</keyword>
<dbReference type="GO" id="GO:0000287">
    <property type="term" value="F:magnesium ion binding"/>
    <property type="evidence" value="ECO:0007669"/>
    <property type="project" value="InterPro"/>
</dbReference>
<keyword evidence="8" id="KW-0547">Nucleotide-binding</keyword>
<dbReference type="GO" id="GO:0005524">
    <property type="term" value="F:ATP binding"/>
    <property type="evidence" value="ECO:0007669"/>
    <property type="project" value="UniProtKB-KW"/>
</dbReference>
<comment type="catalytic activity">
    <reaction evidence="14">
        <text>pyruvate + ATP = phosphoenolpyruvate + ADP + H(+)</text>
        <dbReference type="Rhea" id="RHEA:18157"/>
        <dbReference type="ChEBI" id="CHEBI:15361"/>
        <dbReference type="ChEBI" id="CHEBI:15378"/>
        <dbReference type="ChEBI" id="CHEBI:30616"/>
        <dbReference type="ChEBI" id="CHEBI:58702"/>
        <dbReference type="ChEBI" id="CHEBI:456216"/>
        <dbReference type="EC" id="2.7.1.40"/>
    </reaction>
</comment>
<organism evidence="18 19">
    <name type="scientific">Geodia barretti</name>
    <name type="common">Barrett's horny sponge</name>
    <dbReference type="NCBI Taxonomy" id="519541"/>
    <lineage>
        <taxon>Eukaryota</taxon>
        <taxon>Metazoa</taxon>
        <taxon>Porifera</taxon>
        <taxon>Demospongiae</taxon>
        <taxon>Heteroscleromorpha</taxon>
        <taxon>Tetractinellida</taxon>
        <taxon>Astrophorina</taxon>
        <taxon>Geodiidae</taxon>
        <taxon>Geodia</taxon>
    </lineage>
</organism>
<dbReference type="FunFam" id="3.20.20.60:FF:000025">
    <property type="entry name" value="Pyruvate kinase"/>
    <property type="match status" value="1"/>
</dbReference>
<dbReference type="PRINTS" id="PR01050">
    <property type="entry name" value="PYRUVTKNASE"/>
</dbReference>
<evidence type="ECO:0000259" key="16">
    <source>
        <dbReference type="Pfam" id="PF00224"/>
    </source>
</evidence>
<dbReference type="InterPro" id="IPR001697">
    <property type="entry name" value="Pyr_Knase"/>
</dbReference>
<dbReference type="InterPro" id="IPR015813">
    <property type="entry name" value="Pyrv/PenolPyrv_kinase-like_dom"/>
</dbReference>
<evidence type="ECO:0000313" key="19">
    <source>
        <dbReference type="Proteomes" id="UP001174909"/>
    </source>
</evidence>
<evidence type="ECO:0000256" key="1">
    <source>
        <dbReference type="ARBA" id="ARBA00001946"/>
    </source>
</evidence>
<keyword evidence="7" id="KW-0479">Metal-binding</keyword>
<dbReference type="CDD" id="cd00288">
    <property type="entry name" value="Pyruvate_Kinase"/>
    <property type="match status" value="1"/>
</dbReference>
<dbReference type="PANTHER" id="PTHR11817">
    <property type="entry name" value="PYRUVATE KINASE"/>
    <property type="match status" value="1"/>
</dbReference>
<dbReference type="InterPro" id="IPR018209">
    <property type="entry name" value="Pyrv_Knase_AS"/>
</dbReference>
<dbReference type="InterPro" id="IPR011037">
    <property type="entry name" value="Pyrv_Knase-like_insert_dom_sf"/>
</dbReference>
<sequence length="883" mass="97314">MASERKGSEDSGSPVFSPGDMPKLIAPSTSERELLVMAPSPLPSESDLLQLPGRQGRLYSTDTTLGDLDVPHLAAQMANTRLENLSLLDIFSAPHVVRNTGIICTIGPASNDVNKLVSLIEMGLCIARLNFSHGTHEYHAQTIANVREAITRVEGRIVAIALDTKGPEIRTGLLKGGGSAEIQLKQGDRVKFSTDKRYYDCGDNETIYVDYVNIVNTTAVRDLIFIDDGLISVMVVEKGVDYLLTEVQNGGKLGSKKGVNLPGKDVDLPAVSEKDISDLKFGVEQGVDMVFASFIRKAEDVDAVRSVLGDKGKHILIVSKIESEEGVKNFDEIMRASDGIMVARGDLGIEIPPEKVFIAQKMMIARCNRAGKPVIVATQMLESMVEKPRPTRAEASDVANAVLDGADCVMLSGETAKGKYPLQAVKIMSKIALEAEAAMFHRDKFNELRRLTPKPTTTVQTTSIAAVDASFAQMAAAIITLTTTGRTAFVLSQYRPRCPIIAVTRTPRTARICHLYRGVHPLLYESPVSTNWFEDVDQRLLAGLEKGRKEGYIFKGAALAAMVIQHCKCSVIPNPSAQLQNLQQNTAAENGVYRIGVQYFISGGELYALEITTKNTSLTRLTPINRDSVTTESSTNPFLVPETGSGLNIAPDLLQELSSTPQQYVYTVDGHHAYIAVGQAVIVLLLNTETPNYHRIEIGQTPLKLEARDLEKYSNGNWGKQGQYDLLVYSPQWFDLSQMSNILFVSADDYHYSYKVTYVALAVGNIVYFKELLDFFEFTIPTPEPCSQIVSIEFNEVKQTLFIVCTNITFYFSYLEYQLYTSSLWNRTGHVSFAHDGRVAAIATNHSGGMTTVTIHGLNFEPSGDEDERVYEFQHFHHVASRY</sequence>
<dbReference type="GO" id="GO:0030955">
    <property type="term" value="F:potassium ion binding"/>
    <property type="evidence" value="ECO:0007669"/>
    <property type="project" value="InterPro"/>
</dbReference>
<evidence type="ECO:0000256" key="13">
    <source>
        <dbReference type="ARBA" id="ARBA00023317"/>
    </source>
</evidence>
<proteinExistence type="inferred from homology"/>
<dbReference type="FunFam" id="2.40.33.10:FF:000023">
    <property type="entry name" value="Pyruvate kinase PKM"/>
    <property type="match status" value="1"/>
</dbReference>
<evidence type="ECO:0000256" key="3">
    <source>
        <dbReference type="ARBA" id="ARBA00004997"/>
    </source>
</evidence>
<protein>
    <recommendedName>
        <fullName evidence="5 14">Pyruvate kinase</fullName>
        <ecNumber evidence="5 14">2.7.1.40</ecNumber>
    </recommendedName>
</protein>
<dbReference type="Pfam" id="PF00224">
    <property type="entry name" value="PK"/>
    <property type="match status" value="1"/>
</dbReference>